<dbReference type="eggNOG" id="COG0609">
    <property type="taxonomic scope" value="Bacteria"/>
</dbReference>
<feature type="transmembrane region" description="Helical" evidence="8">
    <location>
        <begin position="56"/>
        <end position="76"/>
    </location>
</feature>
<name>F9Y4P8_KETVW</name>
<feature type="transmembrane region" description="Helical" evidence="8">
    <location>
        <begin position="115"/>
        <end position="134"/>
    </location>
</feature>
<reference evidence="9 10" key="1">
    <citation type="journal article" date="2011" name="J. Bacteriol.">
        <title>Complete genome sequence of the industrial strain Ketogulonicigenium vulgare WSH-001.</title>
        <authorList>
            <person name="Liu L."/>
            <person name="Li Y."/>
            <person name="Zhang J."/>
            <person name="Zhou Z."/>
            <person name="Liu J."/>
            <person name="Li X."/>
            <person name="Zhou J."/>
            <person name="Du G."/>
            <person name="Wang L."/>
            <person name="Chen J."/>
        </authorList>
    </citation>
    <scope>NUCLEOTIDE SEQUENCE [LARGE SCALE GENOMIC DNA]</scope>
    <source>
        <strain evidence="9 10">WSH-001</strain>
    </source>
</reference>
<evidence type="ECO:0000256" key="8">
    <source>
        <dbReference type="SAM" id="Phobius"/>
    </source>
</evidence>
<keyword evidence="3" id="KW-0813">Transport</keyword>
<dbReference type="AlphaFoldDB" id="F9Y4P8"/>
<evidence type="ECO:0000256" key="2">
    <source>
        <dbReference type="ARBA" id="ARBA00007935"/>
    </source>
</evidence>
<gene>
    <name evidence="9" type="primary">viuD</name>
    <name evidence="9" type="ordered locus">KVU_0766</name>
</gene>
<keyword evidence="4" id="KW-1003">Cell membrane</keyword>
<feature type="transmembrane region" description="Helical" evidence="8">
    <location>
        <begin position="190"/>
        <end position="213"/>
    </location>
</feature>
<accession>F9Y4P8</accession>
<dbReference type="PANTHER" id="PTHR30472">
    <property type="entry name" value="FERRIC ENTEROBACTIN TRANSPORT SYSTEM PERMEASE PROTEIN"/>
    <property type="match status" value="1"/>
</dbReference>
<dbReference type="Gene3D" id="1.10.3470.10">
    <property type="entry name" value="ABC transporter involved in vitamin B12 uptake, BtuC"/>
    <property type="match status" value="1"/>
</dbReference>
<feature type="transmembrane region" description="Helical" evidence="8">
    <location>
        <begin position="304"/>
        <end position="323"/>
    </location>
</feature>
<dbReference type="FunFam" id="1.10.3470.10:FF:000001">
    <property type="entry name" value="Vitamin B12 ABC transporter permease BtuC"/>
    <property type="match status" value="1"/>
</dbReference>
<dbReference type="PANTHER" id="PTHR30472:SF1">
    <property type="entry name" value="FE(3+) DICITRATE TRANSPORT SYSTEM PERMEASE PROTEIN FECC-RELATED"/>
    <property type="match status" value="1"/>
</dbReference>
<feature type="transmembrane region" description="Helical" evidence="8">
    <location>
        <begin position="88"/>
        <end position="109"/>
    </location>
</feature>
<dbReference type="GO" id="GO:0033214">
    <property type="term" value="P:siderophore-iron import into cell"/>
    <property type="evidence" value="ECO:0007669"/>
    <property type="project" value="TreeGrafter"/>
</dbReference>
<dbReference type="CDD" id="cd06550">
    <property type="entry name" value="TM_ABC_iron-siderophores_like"/>
    <property type="match status" value="1"/>
</dbReference>
<protein>
    <submittedName>
        <fullName evidence="9">Achromobactin transport system permease protein cbrB</fullName>
    </submittedName>
</protein>
<keyword evidence="6 8" id="KW-1133">Transmembrane helix</keyword>
<dbReference type="SUPFAM" id="SSF81345">
    <property type="entry name" value="ABC transporter involved in vitamin B12 uptake, BtuC"/>
    <property type="match status" value="1"/>
</dbReference>
<dbReference type="Proteomes" id="UP000000692">
    <property type="component" value="Chromosome"/>
</dbReference>
<evidence type="ECO:0000256" key="4">
    <source>
        <dbReference type="ARBA" id="ARBA00022475"/>
    </source>
</evidence>
<evidence type="ECO:0000256" key="3">
    <source>
        <dbReference type="ARBA" id="ARBA00022448"/>
    </source>
</evidence>
<evidence type="ECO:0000313" key="10">
    <source>
        <dbReference type="Proteomes" id="UP000000692"/>
    </source>
</evidence>
<dbReference type="InterPro" id="IPR000522">
    <property type="entry name" value="ABC_transptr_permease_BtuC"/>
</dbReference>
<dbReference type="KEGG" id="kvl:KVU_0766"/>
<dbReference type="RefSeq" id="WP_014537650.1">
    <property type="nucleotide sequence ID" value="NC_017384.1"/>
</dbReference>
<feature type="transmembrane region" description="Helical" evidence="8">
    <location>
        <begin position="274"/>
        <end position="292"/>
    </location>
</feature>
<keyword evidence="7 8" id="KW-0472">Membrane</keyword>
<feature type="transmembrane region" description="Helical" evidence="8">
    <location>
        <begin position="233"/>
        <end position="262"/>
    </location>
</feature>
<dbReference type="GO" id="GO:0005886">
    <property type="term" value="C:plasma membrane"/>
    <property type="evidence" value="ECO:0007669"/>
    <property type="project" value="UniProtKB-SubCell"/>
</dbReference>
<keyword evidence="10" id="KW-1185">Reference proteome</keyword>
<keyword evidence="5 8" id="KW-0812">Transmembrane</keyword>
<comment type="similarity">
    <text evidence="2">Belongs to the binding-protein-dependent transport system permease family. FecCD subfamily.</text>
</comment>
<comment type="subcellular location">
    <subcellularLocation>
        <location evidence="1">Cell membrane</location>
        <topology evidence="1">Multi-pass membrane protein</topology>
    </subcellularLocation>
</comment>
<evidence type="ECO:0000256" key="6">
    <source>
        <dbReference type="ARBA" id="ARBA00022989"/>
    </source>
</evidence>
<dbReference type="EMBL" id="CP002018">
    <property type="protein sequence ID" value="AEM40605.1"/>
    <property type="molecule type" value="Genomic_DNA"/>
</dbReference>
<dbReference type="OrthoDB" id="9811975at2"/>
<dbReference type="InterPro" id="IPR037294">
    <property type="entry name" value="ABC_BtuC-like"/>
</dbReference>
<evidence type="ECO:0000256" key="5">
    <source>
        <dbReference type="ARBA" id="ARBA00022692"/>
    </source>
</evidence>
<proteinExistence type="inferred from homology"/>
<evidence type="ECO:0000256" key="1">
    <source>
        <dbReference type="ARBA" id="ARBA00004651"/>
    </source>
</evidence>
<dbReference type="GO" id="GO:0022857">
    <property type="term" value="F:transmembrane transporter activity"/>
    <property type="evidence" value="ECO:0007669"/>
    <property type="project" value="InterPro"/>
</dbReference>
<evidence type="ECO:0000256" key="7">
    <source>
        <dbReference type="ARBA" id="ARBA00023136"/>
    </source>
</evidence>
<evidence type="ECO:0000313" key="9">
    <source>
        <dbReference type="EMBL" id="AEM40605.1"/>
    </source>
</evidence>
<dbReference type="Pfam" id="PF01032">
    <property type="entry name" value="FecCD"/>
    <property type="match status" value="1"/>
</dbReference>
<feature type="transmembrane region" description="Helical" evidence="8">
    <location>
        <begin position="146"/>
        <end position="170"/>
    </location>
</feature>
<dbReference type="HOGENOM" id="CLU_013016_1_0_5"/>
<sequence>MSRPAILLTALAALLVLALLGICLGARPIAPGDSLRALFSPDPANDLHLVVRELRLPRTLIAVMAGAALGMAGALIQAVTRNPLAEPGLLGVNAGAGVAVIIAVAFLGVKGVTAYVWFAYLGAGAAGALVFFLGRAHTSGAHPLRLVLAGAGLSVALGSLTGIIVINSPVQVLDDFRNWSAGSVEGRSLQVAFVLAASLAAGGLICFTLARGLNALMLGQESGRALGLNPPRIWALACVAVMLLAGGATAAAGPISFVGLVAPHLARSVGRANYGWILVFSALFGALLLLGADIIGRMIAAPDEVAAGIIAMLVGGPFFIWVARRFRMVRA</sequence>
<organism evidence="9 10">
    <name type="scientific">Ketogulonicigenium vulgare (strain WSH-001)</name>
    <dbReference type="NCBI Taxonomy" id="759362"/>
    <lineage>
        <taxon>Bacteria</taxon>
        <taxon>Pseudomonadati</taxon>
        <taxon>Pseudomonadota</taxon>
        <taxon>Alphaproteobacteria</taxon>
        <taxon>Rhodobacterales</taxon>
        <taxon>Roseobacteraceae</taxon>
        <taxon>Ketogulonicigenium</taxon>
    </lineage>
</organism>